<evidence type="ECO:0000256" key="1">
    <source>
        <dbReference type="SAM" id="Phobius"/>
    </source>
</evidence>
<name>A0ABD6C4A1_9EURY</name>
<keyword evidence="1" id="KW-0472">Membrane</keyword>
<organism evidence="2 3">
    <name type="scientific">Halorubrum laminariae</name>
    <dbReference type="NCBI Taxonomy" id="1433523"/>
    <lineage>
        <taxon>Archaea</taxon>
        <taxon>Methanobacteriati</taxon>
        <taxon>Methanobacteriota</taxon>
        <taxon>Stenosarchaea group</taxon>
        <taxon>Halobacteria</taxon>
        <taxon>Halobacteriales</taxon>
        <taxon>Haloferacaceae</taxon>
        <taxon>Halorubrum</taxon>
    </lineage>
</organism>
<comment type="caution">
    <text evidence="2">The sequence shown here is derived from an EMBL/GenBank/DDBJ whole genome shotgun (WGS) entry which is preliminary data.</text>
</comment>
<keyword evidence="1" id="KW-0812">Transmembrane</keyword>
<sequence>MREALHSILFAERFERRLDVLIAAVVAVGTFVMYATGGFSVDGGVVFLPSDATLVGAVAAAGIGYRRGSLIGAWVTVFGAYIGFFAEWAFLGLSSHTFAGKLAFLFDPVSLGLSALAAVVIGTISFAVGYLAVRGVNTISEGRTGS</sequence>
<dbReference type="EMBL" id="JBHUDB010000025">
    <property type="protein sequence ID" value="MFD1572253.1"/>
    <property type="molecule type" value="Genomic_DNA"/>
</dbReference>
<evidence type="ECO:0000313" key="2">
    <source>
        <dbReference type="EMBL" id="MFD1572253.1"/>
    </source>
</evidence>
<accession>A0ABD6C4A1</accession>
<evidence type="ECO:0008006" key="4">
    <source>
        <dbReference type="Google" id="ProtNLM"/>
    </source>
</evidence>
<reference evidence="2 3" key="1">
    <citation type="journal article" date="2019" name="Int. J. Syst. Evol. Microbiol.">
        <title>The Global Catalogue of Microorganisms (GCM) 10K type strain sequencing project: providing services to taxonomists for standard genome sequencing and annotation.</title>
        <authorList>
            <consortium name="The Broad Institute Genomics Platform"/>
            <consortium name="The Broad Institute Genome Sequencing Center for Infectious Disease"/>
            <person name="Wu L."/>
            <person name="Ma J."/>
        </authorList>
    </citation>
    <scope>NUCLEOTIDE SEQUENCE [LARGE SCALE GENOMIC DNA]</scope>
    <source>
        <strain evidence="2 3">CGMCC 1.12689</strain>
    </source>
</reference>
<feature type="transmembrane region" description="Helical" evidence="1">
    <location>
        <begin position="111"/>
        <end position="133"/>
    </location>
</feature>
<dbReference type="RefSeq" id="WP_256418916.1">
    <property type="nucleotide sequence ID" value="NZ_JANHDL010000010.1"/>
</dbReference>
<evidence type="ECO:0000313" key="3">
    <source>
        <dbReference type="Proteomes" id="UP001597185"/>
    </source>
</evidence>
<feature type="transmembrane region" description="Helical" evidence="1">
    <location>
        <begin position="70"/>
        <end position="91"/>
    </location>
</feature>
<protein>
    <recommendedName>
        <fullName evidence="4">DUF5518 domain-containing protein</fullName>
    </recommendedName>
</protein>
<keyword evidence="1" id="KW-1133">Transmembrane helix</keyword>
<keyword evidence="3" id="KW-1185">Reference proteome</keyword>
<proteinExistence type="predicted"/>
<dbReference type="Proteomes" id="UP001597185">
    <property type="component" value="Unassembled WGS sequence"/>
</dbReference>
<gene>
    <name evidence="2" type="ORF">ACFR9T_17005</name>
</gene>
<feature type="transmembrane region" description="Helical" evidence="1">
    <location>
        <begin position="20"/>
        <end position="39"/>
    </location>
</feature>
<feature type="transmembrane region" description="Helical" evidence="1">
    <location>
        <begin position="45"/>
        <end position="63"/>
    </location>
</feature>
<dbReference type="AlphaFoldDB" id="A0ABD6C4A1"/>